<keyword evidence="3" id="KW-1185">Reference proteome</keyword>
<protein>
    <recommendedName>
        <fullName evidence="4">NB-ARC domain-containing protein</fullName>
    </recommendedName>
</protein>
<proteinExistence type="predicted"/>
<dbReference type="AlphaFoldDB" id="A0A5C7IFQ7"/>
<keyword evidence="1" id="KW-0611">Plant defense</keyword>
<gene>
    <name evidence="2" type="ORF">EZV62_009338</name>
</gene>
<sequence>MSLPERLMQREYAHVQHLRIAGCNNLTFIFKSQLPSSLKKLEVEYCGKLQYLFDDDTRASINNTGLSSLEHLHVSNCLSLTRMSSRMEQLSVLKHLVISECPNLVTLSSSGQLPETLQNLHVSGCPNLKSIAESFQSNMSLENIKIWECEELKLLPGN</sequence>
<dbReference type="SUPFAM" id="SSF52047">
    <property type="entry name" value="RNI-like"/>
    <property type="match status" value="1"/>
</dbReference>
<reference evidence="3" key="1">
    <citation type="journal article" date="2019" name="Gigascience">
        <title>De novo genome assembly of the endangered Acer yangbiense, a plant species with extremely small populations endemic to Yunnan Province, China.</title>
        <authorList>
            <person name="Yang J."/>
            <person name="Wariss H.M."/>
            <person name="Tao L."/>
            <person name="Zhang R."/>
            <person name="Yun Q."/>
            <person name="Hollingsworth P."/>
            <person name="Dao Z."/>
            <person name="Luo G."/>
            <person name="Guo H."/>
            <person name="Ma Y."/>
            <person name="Sun W."/>
        </authorList>
    </citation>
    <scope>NUCLEOTIDE SEQUENCE [LARGE SCALE GENOMIC DNA]</scope>
    <source>
        <strain evidence="3">cv. Malutang</strain>
    </source>
</reference>
<dbReference type="GO" id="GO:0006952">
    <property type="term" value="P:defense response"/>
    <property type="evidence" value="ECO:0007669"/>
    <property type="project" value="UniProtKB-KW"/>
</dbReference>
<comment type="caution">
    <text evidence="2">The sequence shown here is derived from an EMBL/GenBank/DDBJ whole genome shotgun (WGS) entry which is preliminary data.</text>
</comment>
<dbReference type="EMBL" id="VAHF01000003">
    <property type="protein sequence ID" value="TXG68063.1"/>
    <property type="molecule type" value="Genomic_DNA"/>
</dbReference>
<dbReference type="Proteomes" id="UP000323000">
    <property type="component" value="Chromosome 3"/>
</dbReference>
<dbReference type="PANTHER" id="PTHR36766:SF70">
    <property type="entry name" value="DISEASE RESISTANCE PROTEIN RGA4"/>
    <property type="match status" value="1"/>
</dbReference>
<dbReference type="InterPro" id="IPR032675">
    <property type="entry name" value="LRR_dom_sf"/>
</dbReference>
<evidence type="ECO:0000313" key="3">
    <source>
        <dbReference type="Proteomes" id="UP000323000"/>
    </source>
</evidence>
<evidence type="ECO:0008006" key="4">
    <source>
        <dbReference type="Google" id="ProtNLM"/>
    </source>
</evidence>
<dbReference type="PANTHER" id="PTHR36766">
    <property type="entry name" value="PLANT BROAD-SPECTRUM MILDEW RESISTANCE PROTEIN RPW8"/>
    <property type="match status" value="1"/>
</dbReference>
<organism evidence="2 3">
    <name type="scientific">Acer yangbiense</name>
    <dbReference type="NCBI Taxonomy" id="1000413"/>
    <lineage>
        <taxon>Eukaryota</taxon>
        <taxon>Viridiplantae</taxon>
        <taxon>Streptophyta</taxon>
        <taxon>Embryophyta</taxon>
        <taxon>Tracheophyta</taxon>
        <taxon>Spermatophyta</taxon>
        <taxon>Magnoliopsida</taxon>
        <taxon>eudicotyledons</taxon>
        <taxon>Gunneridae</taxon>
        <taxon>Pentapetalae</taxon>
        <taxon>rosids</taxon>
        <taxon>malvids</taxon>
        <taxon>Sapindales</taxon>
        <taxon>Sapindaceae</taxon>
        <taxon>Hippocastanoideae</taxon>
        <taxon>Acereae</taxon>
        <taxon>Acer</taxon>
    </lineage>
</organism>
<name>A0A5C7IFQ7_9ROSI</name>
<accession>A0A5C7IFQ7</accession>
<evidence type="ECO:0000256" key="1">
    <source>
        <dbReference type="ARBA" id="ARBA00022821"/>
    </source>
</evidence>
<evidence type="ECO:0000313" key="2">
    <source>
        <dbReference type="EMBL" id="TXG68063.1"/>
    </source>
</evidence>
<dbReference type="Gene3D" id="3.80.10.10">
    <property type="entry name" value="Ribonuclease Inhibitor"/>
    <property type="match status" value="1"/>
</dbReference>
<dbReference type="OrthoDB" id="26890at2759"/>